<comment type="caution">
    <text evidence="1">The sequence shown here is derived from an EMBL/GenBank/DDBJ whole genome shotgun (WGS) entry which is preliminary data.</text>
</comment>
<reference evidence="1 2" key="1">
    <citation type="submission" date="2022-01" db="EMBL/GenBank/DDBJ databases">
        <authorList>
            <person name="Xiong W."/>
            <person name="Schranz E."/>
        </authorList>
    </citation>
    <scope>NUCLEOTIDE SEQUENCE [LARGE SCALE GENOMIC DNA]</scope>
</reference>
<dbReference type="PANTHER" id="PTHR31973:SF185">
    <property type="entry name" value="TRANSPOSASE, MUDR, PLANT, MULE TRANSPOSASE DOMAIN-CONTAINING PROTEIN"/>
    <property type="match status" value="1"/>
</dbReference>
<sequence>MSEGGYNEEIKVLDIFDDKELLKLAIGRQCMEQGKQYKTTRSSKERFEVVCLVENCSWMVSARGIKSTTAFQVTKVVDQHTCYATNLESNYRQSKKKAWRAKQYALLMLRGTQEDLFTKLPSYLHNLVKHNPGTVTQIRTDDDDRFEFVYIALGCPVSSDNFL</sequence>
<evidence type="ECO:0000313" key="2">
    <source>
        <dbReference type="Proteomes" id="UP001157418"/>
    </source>
</evidence>
<dbReference type="AlphaFoldDB" id="A0AAU9P1D0"/>
<organism evidence="1 2">
    <name type="scientific">Lactuca virosa</name>
    <dbReference type="NCBI Taxonomy" id="75947"/>
    <lineage>
        <taxon>Eukaryota</taxon>
        <taxon>Viridiplantae</taxon>
        <taxon>Streptophyta</taxon>
        <taxon>Embryophyta</taxon>
        <taxon>Tracheophyta</taxon>
        <taxon>Spermatophyta</taxon>
        <taxon>Magnoliopsida</taxon>
        <taxon>eudicotyledons</taxon>
        <taxon>Gunneridae</taxon>
        <taxon>Pentapetalae</taxon>
        <taxon>asterids</taxon>
        <taxon>campanulids</taxon>
        <taxon>Asterales</taxon>
        <taxon>Asteraceae</taxon>
        <taxon>Cichorioideae</taxon>
        <taxon>Cichorieae</taxon>
        <taxon>Lactucinae</taxon>
        <taxon>Lactuca</taxon>
    </lineage>
</organism>
<name>A0AAU9P1D0_9ASTR</name>
<evidence type="ECO:0008006" key="3">
    <source>
        <dbReference type="Google" id="ProtNLM"/>
    </source>
</evidence>
<gene>
    <name evidence="1" type="ORF">LVIROSA_LOCUS29733</name>
</gene>
<dbReference type="Proteomes" id="UP001157418">
    <property type="component" value="Unassembled WGS sequence"/>
</dbReference>
<dbReference type="EMBL" id="CAKMRJ010005523">
    <property type="protein sequence ID" value="CAH1443848.1"/>
    <property type="molecule type" value="Genomic_DNA"/>
</dbReference>
<evidence type="ECO:0000313" key="1">
    <source>
        <dbReference type="EMBL" id="CAH1443848.1"/>
    </source>
</evidence>
<keyword evidence="2" id="KW-1185">Reference proteome</keyword>
<proteinExistence type="predicted"/>
<dbReference type="PANTHER" id="PTHR31973">
    <property type="entry name" value="POLYPROTEIN, PUTATIVE-RELATED"/>
    <property type="match status" value="1"/>
</dbReference>
<accession>A0AAU9P1D0</accession>
<protein>
    <recommendedName>
        <fullName evidence="3">Transposase MuDR plant domain-containing protein</fullName>
    </recommendedName>
</protein>